<keyword evidence="1" id="KW-0812">Transmembrane</keyword>
<proteinExistence type="predicted"/>
<evidence type="ECO:0000256" key="1">
    <source>
        <dbReference type="SAM" id="Phobius"/>
    </source>
</evidence>
<name>A0AAN9AMX4_9CAEN</name>
<dbReference type="AlphaFoldDB" id="A0AAN9AMX4"/>
<gene>
    <name evidence="2" type="ORF">V1264_024642</name>
</gene>
<comment type="caution">
    <text evidence="2">The sequence shown here is derived from an EMBL/GenBank/DDBJ whole genome shotgun (WGS) entry which is preliminary data.</text>
</comment>
<protein>
    <submittedName>
        <fullName evidence="2">Uncharacterized protein</fullName>
    </submittedName>
</protein>
<keyword evidence="3" id="KW-1185">Reference proteome</keyword>
<dbReference type="EMBL" id="JBAMIC010000615">
    <property type="protein sequence ID" value="KAK7089755.1"/>
    <property type="molecule type" value="Genomic_DNA"/>
</dbReference>
<dbReference type="Proteomes" id="UP001374579">
    <property type="component" value="Unassembled WGS sequence"/>
</dbReference>
<feature type="transmembrane region" description="Helical" evidence="1">
    <location>
        <begin position="182"/>
        <end position="208"/>
    </location>
</feature>
<reference evidence="2 3" key="1">
    <citation type="submission" date="2024-02" db="EMBL/GenBank/DDBJ databases">
        <title>Chromosome-scale genome assembly of the rough periwinkle Littorina saxatilis.</title>
        <authorList>
            <person name="De Jode A."/>
            <person name="Faria R."/>
            <person name="Formenti G."/>
            <person name="Sims Y."/>
            <person name="Smith T.P."/>
            <person name="Tracey A."/>
            <person name="Wood J.M.D."/>
            <person name="Zagrodzka Z.B."/>
            <person name="Johannesson K."/>
            <person name="Butlin R.K."/>
            <person name="Leder E.H."/>
        </authorList>
    </citation>
    <scope>NUCLEOTIDE SEQUENCE [LARGE SCALE GENOMIC DNA]</scope>
    <source>
        <strain evidence="2">Snail1</strain>
        <tissue evidence="2">Muscle</tissue>
    </source>
</reference>
<keyword evidence="1" id="KW-0472">Membrane</keyword>
<accession>A0AAN9AMX4</accession>
<organism evidence="2 3">
    <name type="scientific">Littorina saxatilis</name>
    <dbReference type="NCBI Taxonomy" id="31220"/>
    <lineage>
        <taxon>Eukaryota</taxon>
        <taxon>Metazoa</taxon>
        <taxon>Spiralia</taxon>
        <taxon>Lophotrochozoa</taxon>
        <taxon>Mollusca</taxon>
        <taxon>Gastropoda</taxon>
        <taxon>Caenogastropoda</taxon>
        <taxon>Littorinimorpha</taxon>
        <taxon>Littorinoidea</taxon>
        <taxon>Littorinidae</taxon>
        <taxon>Littorina</taxon>
    </lineage>
</organism>
<evidence type="ECO:0000313" key="3">
    <source>
        <dbReference type="Proteomes" id="UP001374579"/>
    </source>
</evidence>
<sequence length="319" mass="34124">METLAECPPCEDTNICSCDVTSDDFKVGRTGTSSTLQLVGGNDRQKDGATLTCSEKDSKAPAECQLKTLYYTLPQCRNGQLHISEAGKRLPITCDGVGPGHNVNWTLTDDSGHVTPLAFCNGSGNCTANDDITASRTDNASTLSILDITGLKDKQTLTCVRGNGGTMASCLIRTFNDDPDPFPWVVVGVVVGAAVLVIIIVIVIAIVVAKRRASRQDAVENNLEQNAADDEFEEHINDLYQSSNLDTPPLADQCPPTSAQAFHLQAYSTAQVSNTVNADPNGIQQMTQTAQSDDVYNVLGSAPRGDQKADPVYNHLTKF</sequence>
<keyword evidence="1" id="KW-1133">Transmembrane helix</keyword>
<evidence type="ECO:0000313" key="2">
    <source>
        <dbReference type="EMBL" id="KAK7089755.1"/>
    </source>
</evidence>